<reference evidence="1" key="1">
    <citation type="submission" date="2022-06" db="EMBL/GenBank/DDBJ databases">
        <title>Uncovering the hologenomic basis of an extraordinary plant invasion.</title>
        <authorList>
            <person name="Bieker V.C."/>
            <person name="Martin M.D."/>
            <person name="Gilbert T."/>
            <person name="Hodgins K."/>
            <person name="Battlay P."/>
            <person name="Petersen B."/>
            <person name="Wilson J."/>
        </authorList>
    </citation>
    <scope>NUCLEOTIDE SEQUENCE</scope>
    <source>
        <strain evidence="1">AA19_3_7</strain>
        <tissue evidence="1">Leaf</tissue>
    </source>
</reference>
<organism evidence="1 2">
    <name type="scientific">Ambrosia artemisiifolia</name>
    <name type="common">Common ragweed</name>
    <dbReference type="NCBI Taxonomy" id="4212"/>
    <lineage>
        <taxon>Eukaryota</taxon>
        <taxon>Viridiplantae</taxon>
        <taxon>Streptophyta</taxon>
        <taxon>Embryophyta</taxon>
        <taxon>Tracheophyta</taxon>
        <taxon>Spermatophyta</taxon>
        <taxon>Magnoliopsida</taxon>
        <taxon>eudicotyledons</taxon>
        <taxon>Gunneridae</taxon>
        <taxon>Pentapetalae</taxon>
        <taxon>asterids</taxon>
        <taxon>campanulids</taxon>
        <taxon>Asterales</taxon>
        <taxon>Asteraceae</taxon>
        <taxon>Asteroideae</taxon>
        <taxon>Heliantheae alliance</taxon>
        <taxon>Heliantheae</taxon>
        <taxon>Ambrosia</taxon>
    </lineage>
</organism>
<name>A0AAD5D835_AMBAR</name>
<gene>
    <name evidence="1" type="ORF">M8C21_017811</name>
</gene>
<dbReference type="Proteomes" id="UP001206925">
    <property type="component" value="Unassembled WGS sequence"/>
</dbReference>
<proteinExistence type="predicted"/>
<comment type="caution">
    <text evidence="1">The sequence shown here is derived from an EMBL/GenBank/DDBJ whole genome shotgun (WGS) entry which is preliminary data.</text>
</comment>
<keyword evidence="2" id="KW-1185">Reference proteome</keyword>
<protein>
    <submittedName>
        <fullName evidence="1">Uncharacterized protein</fullName>
    </submittedName>
</protein>
<dbReference type="EMBL" id="JAMZMK010000591">
    <property type="protein sequence ID" value="KAI7756098.1"/>
    <property type="molecule type" value="Genomic_DNA"/>
</dbReference>
<evidence type="ECO:0000313" key="2">
    <source>
        <dbReference type="Proteomes" id="UP001206925"/>
    </source>
</evidence>
<sequence length="157" mass="17974">MFELRWWNETRESMFREVNGDLYSTSCLSADFESEIVLDMRRSESNGDGCNGEEQGASGREYALISEWIHGNKSKRKNDRLPTQRPTIVLAEIKDIRVDQNSANMFVGQDVLSKEKGIIFVNLSLWLQYILTCEILVGLVRLQLKTKTVGVKKLTLL</sequence>
<dbReference type="AlphaFoldDB" id="A0AAD5D835"/>
<accession>A0AAD5D835</accession>
<evidence type="ECO:0000313" key="1">
    <source>
        <dbReference type="EMBL" id="KAI7756098.1"/>
    </source>
</evidence>